<dbReference type="EMBL" id="JAGXBM010000001">
    <property type="protein sequence ID" value="MBS3696045.1"/>
    <property type="molecule type" value="Genomic_DNA"/>
</dbReference>
<evidence type="ECO:0000313" key="2">
    <source>
        <dbReference type="Proteomes" id="UP000681586"/>
    </source>
</evidence>
<comment type="caution">
    <text evidence="1">The sequence shown here is derived from an EMBL/GenBank/DDBJ whole genome shotgun (WGS) entry which is preliminary data.</text>
</comment>
<sequence length="56" mass="6445">MKLISITLSISVLALYAYTKRCQRYASVQDAIDPPIDYESDKYKESETWFSGVGRH</sequence>
<organism evidence="1 2">
    <name type="scientific">Mammaliicoccus fleurettii</name>
    <dbReference type="NCBI Taxonomy" id="150056"/>
    <lineage>
        <taxon>Bacteria</taxon>
        <taxon>Bacillati</taxon>
        <taxon>Bacillota</taxon>
        <taxon>Bacilli</taxon>
        <taxon>Bacillales</taxon>
        <taxon>Staphylococcaceae</taxon>
        <taxon>Mammaliicoccus</taxon>
    </lineage>
</organism>
<proteinExistence type="predicted"/>
<accession>A0ABS5MJG5</accession>
<dbReference type="RefSeq" id="WP_203153452.1">
    <property type="nucleotide sequence ID" value="NZ_JAEPSA010000003.1"/>
</dbReference>
<dbReference type="Proteomes" id="UP000681586">
    <property type="component" value="Unassembled WGS sequence"/>
</dbReference>
<name>A0ABS5MJG5_9STAP</name>
<keyword evidence="2" id="KW-1185">Reference proteome</keyword>
<gene>
    <name evidence="1" type="ORF">JJQ58_00945</name>
</gene>
<evidence type="ECO:0000313" key="1">
    <source>
        <dbReference type="EMBL" id="MBS3696045.1"/>
    </source>
</evidence>
<reference evidence="1 2" key="1">
    <citation type="submission" date="2021-05" db="EMBL/GenBank/DDBJ databases">
        <title>Staphylococcus fleurettii isolated from lake water in First Nation community in Manitoba, Canada.</title>
        <authorList>
            <person name="Bashar S."/>
            <person name="Murdock A."/>
            <person name="Patidar R."/>
            <person name="Golding G."/>
            <person name="Farenhorst A."/>
            <person name="Kumar A."/>
        </authorList>
    </citation>
    <scope>NUCLEOTIDE SEQUENCE [LARGE SCALE GENOMIC DNA]</scope>
    <source>
        <strain evidence="1 2">SF002</strain>
    </source>
</reference>
<protein>
    <submittedName>
        <fullName evidence="1">Uncharacterized protein</fullName>
    </submittedName>
</protein>